<reference evidence="1 2" key="1">
    <citation type="journal article" date="2018" name="Biotechnol. Biofuels">
        <title>Integrative visual omics of the white-rot fungus Polyporus brumalis exposes the biotechnological potential of its oxidative enzymes for delignifying raw plant biomass.</title>
        <authorList>
            <person name="Miyauchi S."/>
            <person name="Rancon A."/>
            <person name="Drula E."/>
            <person name="Hage H."/>
            <person name="Chaduli D."/>
            <person name="Favel A."/>
            <person name="Grisel S."/>
            <person name="Henrissat B."/>
            <person name="Herpoel-Gimbert I."/>
            <person name="Ruiz-Duenas F.J."/>
            <person name="Chevret D."/>
            <person name="Hainaut M."/>
            <person name="Lin J."/>
            <person name="Wang M."/>
            <person name="Pangilinan J."/>
            <person name="Lipzen A."/>
            <person name="Lesage-Meessen L."/>
            <person name="Navarro D."/>
            <person name="Riley R."/>
            <person name="Grigoriev I.V."/>
            <person name="Zhou S."/>
            <person name="Raouche S."/>
            <person name="Rosso M.N."/>
        </authorList>
    </citation>
    <scope>NUCLEOTIDE SEQUENCE [LARGE SCALE GENOMIC DNA]</scope>
    <source>
        <strain evidence="1 2">BRFM 1820</strain>
    </source>
</reference>
<organism evidence="1 2">
    <name type="scientific">Lentinus brumalis</name>
    <dbReference type="NCBI Taxonomy" id="2498619"/>
    <lineage>
        <taxon>Eukaryota</taxon>
        <taxon>Fungi</taxon>
        <taxon>Dikarya</taxon>
        <taxon>Basidiomycota</taxon>
        <taxon>Agaricomycotina</taxon>
        <taxon>Agaricomycetes</taxon>
        <taxon>Polyporales</taxon>
        <taxon>Polyporaceae</taxon>
        <taxon>Lentinus</taxon>
    </lineage>
</organism>
<gene>
    <name evidence="1" type="ORF">OH76DRAFT_1409081</name>
</gene>
<keyword evidence="2" id="KW-1185">Reference proteome</keyword>
<name>A0A371CW50_9APHY</name>
<dbReference type="Proteomes" id="UP000256964">
    <property type="component" value="Unassembled WGS sequence"/>
</dbReference>
<protein>
    <submittedName>
        <fullName evidence="1">Uncharacterized protein</fullName>
    </submittedName>
</protein>
<dbReference type="AlphaFoldDB" id="A0A371CW50"/>
<sequence length="54" mass="5803">MLYFQSPHLPHLVHFVGRGFPAWGPASSLTRPARPENCVTRAAGTPDATATASR</sequence>
<evidence type="ECO:0000313" key="1">
    <source>
        <dbReference type="EMBL" id="RDX44509.1"/>
    </source>
</evidence>
<evidence type="ECO:0000313" key="2">
    <source>
        <dbReference type="Proteomes" id="UP000256964"/>
    </source>
</evidence>
<proteinExistence type="predicted"/>
<dbReference type="EMBL" id="KZ857449">
    <property type="protein sequence ID" value="RDX44509.1"/>
    <property type="molecule type" value="Genomic_DNA"/>
</dbReference>
<accession>A0A371CW50</accession>